<dbReference type="CDD" id="cd02065">
    <property type="entry name" value="B12-binding_like"/>
    <property type="match status" value="1"/>
</dbReference>
<dbReference type="Gene3D" id="1.10.1240.10">
    <property type="entry name" value="Methionine synthase domain"/>
    <property type="match status" value="1"/>
</dbReference>
<evidence type="ECO:0000256" key="3">
    <source>
        <dbReference type="ARBA" id="ARBA00023163"/>
    </source>
</evidence>
<dbReference type="GO" id="GO:0003677">
    <property type="term" value="F:DNA binding"/>
    <property type="evidence" value="ECO:0007669"/>
    <property type="project" value="UniProtKB-KW"/>
</dbReference>
<keyword evidence="2" id="KW-0238">DNA-binding</keyword>
<dbReference type="InterPro" id="IPR006158">
    <property type="entry name" value="Cobalamin-bd"/>
</dbReference>
<keyword evidence="1" id="KW-0805">Transcription regulation</keyword>
<dbReference type="GO" id="GO:0003700">
    <property type="term" value="F:DNA-binding transcription factor activity"/>
    <property type="evidence" value="ECO:0007669"/>
    <property type="project" value="InterPro"/>
</dbReference>
<dbReference type="EMBL" id="LGCL01000031">
    <property type="protein sequence ID" value="KPL74815.1"/>
    <property type="molecule type" value="Genomic_DNA"/>
</dbReference>
<gene>
    <name evidence="6" type="ORF">ADN00_13290</name>
</gene>
<proteinExistence type="predicted"/>
<evidence type="ECO:0008006" key="8">
    <source>
        <dbReference type="Google" id="ProtNLM"/>
    </source>
</evidence>
<dbReference type="SUPFAM" id="SSF52242">
    <property type="entry name" value="Cobalamin (vitamin B12)-binding domain"/>
    <property type="match status" value="1"/>
</dbReference>
<evidence type="ECO:0000259" key="5">
    <source>
        <dbReference type="PROSITE" id="PS51332"/>
    </source>
</evidence>
<dbReference type="InterPro" id="IPR036594">
    <property type="entry name" value="Meth_synthase_dom"/>
</dbReference>
<organism evidence="6 7">
    <name type="scientific">Ornatilinea apprima</name>
    <dbReference type="NCBI Taxonomy" id="1134406"/>
    <lineage>
        <taxon>Bacteria</taxon>
        <taxon>Bacillati</taxon>
        <taxon>Chloroflexota</taxon>
        <taxon>Anaerolineae</taxon>
        <taxon>Anaerolineales</taxon>
        <taxon>Anaerolineaceae</taxon>
        <taxon>Ornatilinea</taxon>
    </lineage>
</organism>
<reference evidence="6 7" key="1">
    <citation type="submission" date="2015-07" db="EMBL/GenBank/DDBJ databases">
        <title>Genome sequence of Ornatilinea apprima DSM 23815.</title>
        <authorList>
            <person name="Hemp J."/>
            <person name="Ward L.M."/>
            <person name="Pace L.A."/>
            <person name="Fischer W.W."/>
        </authorList>
    </citation>
    <scope>NUCLEOTIDE SEQUENCE [LARGE SCALE GENOMIC DNA]</scope>
    <source>
        <strain evidence="6 7">P3M-1</strain>
    </source>
</reference>
<name>A0A0P6WX14_9CHLR</name>
<dbReference type="Pfam" id="PF02607">
    <property type="entry name" value="B12-binding_2"/>
    <property type="match status" value="1"/>
</dbReference>
<evidence type="ECO:0000259" key="4">
    <source>
        <dbReference type="PROSITE" id="PS50937"/>
    </source>
</evidence>
<dbReference type="PANTHER" id="PTHR30204">
    <property type="entry name" value="REDOX-CYCLING DRUG-SENSING TRANSCRIPTIONAL ACTIVATOR SOXR"/>
    <property type="match status" value="1"/>
</dbReference>
<dbReference type="InterPro" id="IPR036724">
    <property type="entry name" value="Cobalamin-bd_sf"/>
</dbReference>
<dbReference type="STRING" id="1134406.ADN00_13290"/>
<evidence type="ECO:0000256" key="1">
    <source>
        <dbReference type="ARBA" id="ARBA00023015"/>
    </source>
</evidence>
<protein>
    <recommendedName>
        <fullName evidence="8">MerR family transcriptional regulator</fullName>
    </recommendedName>
</protein>
<dbReference type="InterPro" id="IPR000551">
    <property type="entry name" value="MerR-type_HTH_dom"/>
</dbReference>
<dbReference type="PROSITE" id="PS50937">
    <property type="entry name" value="HTH_MERR_2"/>
    <property type="match status" value="1"/>
</dbReference>
<dbReference type="Gene3D" id="3.40.50.280">
    <property type="entry name" value="Cobalamin-binding domain"/>
    <property type="match status" value="1"/>
</dbReference>
<dbReference type="PANTHER" id="PTHR30204:SF67">
    <property type="entry name" value="HTH-TYPE TRANSCRIPTIONAL REGULATOR MLRA-RELATED"/>
    <property type="match status" value="1"/>
</dbReference>
<dbReference type="CDD" id="cd01104">
    <property type="entry name" value="HTH_MlrA-CarA"/>
    <property type="match status" value="1"/>
</dbReference>
<dbReference type="InterPro" id="IPR047057">
    <property type="entry name" value="MerR_fam"/>
</dbReference>
<dbReference type="InterPro" id="IPR009061">
    <property type="entry name" value="DNA-bd_dom_put_sf"/>
</dbReference>
<dbReference type="Pfam" id="PF13411">
    <property type="entry name" value="MerR_1"/>
    <property type="match status" value="1"/>
</dbReference>
<dbReference type="GO" id="GO:0046872">
    <property type="term" value="F:metal ion binding"/>
    <property type="evidence" value="ECO:0007669"/>
    <property type="project" value="InterPro"/>
</dbReference>
<feature type="domain" description="HTH merR-type" evidence="4">
    <location>
        <begin position="12"/>
        <end position="81"/>
    </location>
</feature>
<comment type="caution">
    <text evidence="6">The sequence shown here is derived from an EMBL/GenBank/DDBJ whole genome shotgun (WGS) entry which is preliminary data.</text>
</comment>
<dbReference type="GO" id="GO:0031419">
    <property type="term" value="F:cobalamin binding"/>
    <property type="evidence" value="ECO:0007669"/>
    <property type="project" value="InterPro"/>
</dbReference>
<dbReference type="SUPFAM" id="SSF46955">
    <property type="entry name" value="Putative DNA-binding domain"/>
    <property type="match status" value="1"/>
</dbReference>
<evidence type="ECO:0000313" key="7">
    <source>
        <dbReference type="Proteomes" id="UP000050417"/>
    </source>
</evidence>
<dbReference type="OrthoDB" id="9800334at2"/>
<dbReference type="Gene3D" id="1.10.1660.10">
    <property type="match status" value="1"/>
</dbReference>
<dbReference type="InterPro" id="IPR003759">
    <property type="entry name" value="Cbl-bd_cap"/>
</dbReference>
<sequence>MSSIVELPDDPKYRIKAVSSKTGIRPVTLRAWERRHEILEPHRADNQYRLYSDRDIAILRWIKSRVDRGIPISSAVAELKSMQRIGSWPDALPQSPLIQRQKDNSVPPEFYSTHLFDALINHEEERVNELFDEMIKSFDLNSLLHEIICPTLVQIGEAWYHGRIRISTEHYASNIIQGKLLNLMDTFPTNRSAPLILVGSGPDERHEIGSLMLGLLLRQSGFRVEYLGADLPLEDLAEYAAYEKPRMIILSATLKETAIRLKPMQALLKKIRPKVYFGYGGSAFNEHPELQQEVPGIFLGNSMQLAVENVLKLFDIKVKEAQPA</sequence>
<dbReference type="RefSeq" id="WP_075063508.1">
    <property type="nucleotide sequence ID" value="NZ_LGCL01000031.1"/>
</dbReference>
<keyword evidence="3" id="KW-0804">Transcription</keyword>
<evidence type="ECO:0000256" key="2">
    <source>
        <dbReference type="ARBA" id="ARBA00023125"/>
    </source>
</evidence>
<dbReference type="AlphaFoldDB" id="A0A0P6WX14"/>
<dbReference type="Proteomes" id="UP000050417">
    <property type="component" value="Unassembled WGS sequence"/>
</dbReference>
<dbReference type="Pfam" id="PF02310">
    <property type="entry name" value="B12-binding"/>
    <property type="match status" value="1"/>
</dbReference>
<dbReference type="PROSITE" id="PS51332">
    <property type="entry name" value="B12_BINDING"/>
    <property type="match status" value="1"/>
</dbReference>
<keyword evidence="7" id="KW-1185">Reference proteome</keyword>
<evidence type="ECO:0000313" key="6">
    <source>
        <dbReference type="EMBL" id="KPL74815.1"/>
    </source>
</evidence>
<dbReference type="SMART" id="SM00422">
    <property type="entry name" value="HTH_MERR"/>
    <property type="match status" value="1"/>
</dbReference>
<feature type="domain" description="B12-binding" evidence="5">
    <location>
        <begin position="193"/>
        <end position="324"/>
    </location>
</feature>
<accession>A0A0P6WX14</accession>